<dbReference type="InterPro" id="IPR043828">
    <property type="entry name" value="DUF5805"/>
</dbReference>
<proteinExistence type="predicted"/>
<evidence type="ECO:0000256" key="1">
    <source>
        <dbReference type="SAM" id="MobiDB-lite"/>
    </source>
</evidence>
<dbReference type="Proteomes" id="UP000646833">
    <property type="component" value="Unassembled WGS sequence"/>
</dbReference>
<feature type="compositionally biased region" description="Basic and acidic residues" evidence="1">
    <location>
        <begin position="55"/>
        <end position="66"/>
    </location>
</feature>
<feature type="compositionally biased region" description="Polar residues" evidence="1">
    <location>
        <begin position="80"/>
        <end position="94"/>
    </location>
</feature>
<evidence type="ECO:0000313" key="2">
    <source>
        <dbReference type="EMBL" id="GGC56147.1"/>
    </source>
</evidence>
<reference evidence="2" key="1">
    <citation type="journal article" date="2014" name="Int. J. Syst. Evol. Microbiol.">
        <title>Complete genome sequence of Corynebacterium casei LMG S-19264T (=DSM 44701T), isolated from a smear-ripened cheese.</title>
        <authorList>
            <consortium name="US DOE Joint Genome Institute (JGI-PGF)"/>
            <person name="Walter F."/>
            <person name="Albersmeier A."/>
            <person name="Kalinowski J."/>
            <person name="Ruckert C."/>
        </authorList>
    </citation>
    <scope>NUCLEOTIDE SEQUENCE</scope>
    <source>
        <strain evidence="2">CCM 7217</strain>
    </source>
</reference>
<feature type="compositionally biased region" description="Low complexity" evidence="1">
    <location>
        <begin position="68"/>
        <end position="79"/>
    </location>
</feature>
<feature type="region of interest" description="Disordered" evidence="1">
    <location>
        <begin position="55"/>
        <end position="97"/>
    </location>
</feature>
<accession>A0A830E5W0</accession>
<name>A0A830E5W0_9EURY</name>
<dbReference type="AlphaFoldDB" id="A0A830E5W0"/>
<evidence type="ECO:0000313" key="3">
    <source>
        <dbReference type="Proteomes" id="UP000646833"/>
    </source>
</evidence>
<gene>
    <name evidence="2" type="ORF">GCM10007209_17450</name>
</gene>
<protein>
    <submittedName>
        <fullName evidence="2">Uncharacterized protein</fullName>
    </submittedName>
</protein>
<comment type="caution">
    <text evidence="2">The sequence shown here is derived from an EMBL/GenBank/DDBJ whole genome shotgun (WGS) entry which is preliminary data.</text>
</comment>
<reference evidence="2" key="2">
    <citation type="submission" date="2020-09" db="EMBL/GenBank/DDBJ databases">
        <authorList>
            <person name="Sun Q."/>
            <person name="Sedlacek I."/>
        </authorList>
    </citation>
    <scope>NUCLEOTIDE SEQUENCE</scope>
    <source>
        <strain evidence="2">CCM 7217</strain>
    </source>
</reference>
<organism evidence="2 3">
    <name type="scientific">Haloferax sulfurifontis</name>
    <dbReference type="NCBI Taxonomy" id="255616"/>
    <lineage>
        <taxon>Archaea</taxon>
        <taxon>Methanobacteriati</taxon>
        <taxon>Methanobacteriota</taxon>
        <taxon>Stenosarchaea group</taxon>
        <taxon>Halobacteria</taxon>
        <taxon>Halobacteriales</taxon>
        <taxon>Haloferacaceae</taxon>
        <taxon>Haloferax</taxon>
    </lineage>
</organism>
<dbReference type="EMBL" id="BMCI01000003">
    <property type="protein sequence ID" value="GGC56147.1"/>
    <property type="molecule type" value="Genomic_DNA"/>
</dbReference>
<dbReference type="Pfam" id="PF19121">
    <property type="entry name" value="DUF5805"/>
    <property type="match status" value="1"/>
</dbReference>
<sequence>MNIDPRVDPFMSDEVDRATVQTYLPAHQKAIWKDHADRLGMSQSEFVRTMVQAGRRDFDVPPRGDEATTTPGVEGVETGLQNDGSNQDGGSENNGEFEARIVEALATDSHRSWDDLVAALTDDIEDRLESTLQKLQSRGRVVYSGRHGGYTLAERDGR</sequence>